<dbReference type="PANTHER" id="PTHR43038">
    <property type="entry name" value="ATP-BINDING CASSETTE, SUB-FAMILY H, MEMBER 1"/>
    <property type="match status" value="1"/>
</dbReference>
<dbReference type="PANTHER" id="PTHR43038:SF3">
    <property type="entry name" value="ABC TRANSPORTER G FAMILY MEMBER 20 ISOFORM X1"/>
    <property type="match status" value="1"/>
</dbReference>
<dbReference type="GO" id="GO:0005524">
    <property type="term" value="F:ATP binding"/>
    <property type="evidence" value="ECO:0007669"/>
    <property type="project" value="UniProtKB-KW"/>
</dbReference>
<name>A0A0A2MSJ2_9FLAO</name>
<reference evidence="4 5" key="1">
    <citation type="submission" date="2013-09" db="EMBL/GenBank/DDBJ databases">
        <authorList>
            <person name="Zeng Z."/>
            <person name="Chen C."/>
        </authorList>
    </citation>
    <scope>NUCLEOTIDE SEQUENCE [LARGE SCALE GENOMIC DNA]</scope>
    <source>
        <strain evidence="4 5">WB 4.1-42</strain>
    </source>
</reference>
<dbReference type="SUPFAM" id="SSF52540">
    <property type="entry name" value="P-loop containing nucleoside triphosphate hydrolases"/>
    <property type="match status" value="1"/>
</dbReference>
<dbReference type="PROSITE" id="PS50893">
    <property type="entry name" value="ABC_TRANSPORTER_2"/>
    <property type="match status" value="1"/>
</dbReference>
<proteinExistence type="predicted"/>
<evidence type="ECO:0000313" key="4">
    <source>
        <dbReference type="EMBL" id="KGO94571.1"/>
    </source>
</evidence>
<dbReference type="RefSeq" id="WP_026991954.1">
    <property type="nucleotide sequence ID" value="NZ_JRLY01000001.1"/>
</dbReference>
<accession>A0A0A2MSJ2</accession>
<dbReference type="SMART" id="SM00382">
    <property type="entry name" value="AAA"/>
    <property type="match status" value="1"/>
</dbReference>
<dbReference type="OrthoDB" id="9801987at2"/>
<dbReference type="Pfam" id="PF00005">
    <property type="entry name" value="ABC_tran"/>
    <property type="match status" value="1"/>
</dbReference>
<dbReference type="eggNOG" id="COG1137">
    <property type="taxonomic scope" value="Bacteria"/>
</dbReference>
<dbReference type="InterPro" id="IPR003439">
    <property type="entry name" value="ABC_transporter-like_ATP-bd"/>
</dbReference>
<dbReference type="EMBL" id="JRLY01000001">
    <property type="protein sequence ID" value="KGO94571.1"/>
    <property type="molecule type" value="Genomic_DNA"/>
</dbReference>
<evidence type="ECO:0000313" key="5">
    <source>
        <dbReference type="Proteomes" id="UP000030111"/>
    </source>
</evidence>
<keyword evidence="5" id="KW-1185">Reference proteome</keyword>
<evidence type="ECO:0000259" key="3">
    <source>
        <dbReference type="PROSITE" id="PS50893"/>
    </source>
</evidence>
<organism evidence="4 5">
    <name type="scientific">Flavobacterium subsaxonicum WB 4.1-42 = DSM 21790</name>
    <dbReference type="NCBI Taxonomy" id="1121898"/>
    <lineage>
        <taxon>Bacteria</taxon>
        <taxon>Pseudomonadati</taxon>
        <taxon>Bacteroidota</taxon>
        <taxon>Flavobacteriia</taxon>
        <taxon>Flavobacteriales</taxon>
        <taxon>Flavobacteriaceae</taxon>
        <taxon>Flavobacterium</taxon>
    </lineage>
</organism>
<dbReference type="InterPro" id="IPR027417">
    <property type="entry name" value="P-loop_NTPase"/>
</dbReference>
<evidence type="ECO:0000256" key="2">
    <source>
        <dbReference type="ARBA" id="ARBA00022840"/>
    </source>
</evidence>
<sequence>MNTLKVTELSKTFASKRVLDYIALECSTGDVLGIFGSNGCGKSTLLKILFGTIKADTIRMEFNGKPIAVKDVIPQQTISYLPQDPFLPKGLKVRDVIPLYYKGDLQDKIFYAPGISKMAATQVGKLSMGELRYLELLLVGNLSHPFLMLDEPFSMVEPLYKEKIREFLTQLSATKGIIVTDHYYKDVLSISNKNLLVKNGRMVTITNQNELAALGYLPAAKTVL</sequence>
<comment type="caution">
    <text evidence="4">The sequence shown here is derived from an EMBL/GenBank/DDBJ whole genome shotgun (WGS) entry which is preliminary data.</text>
</comment>
<dbReference type="STRING" id="1121898.GCA_000422725_00506"/>
<keyword evidence="1" id="KW-0547">Nucleotide-binding</keyword>
<keyword evidence="2 4" id="KW-0067">ATP-binding</keyword>
<feature type="domain" description="ABC transporter" evidence="3">
    <location>
        <begin position="4"/>
        <end position="224"/>
    </location>
</feature>
<dbReference type="InterPro" id="IPR003593">
    <property type="entry name" value="AAA+_ATPase"/>
</dbReference>
<evidence type="ECO:0000256" key="1">
    <source>
        <dbReference type="ARBA" id="ARBA00022741"/>
    </source>
</evidence>
<dbReference type="AlphaFoldDB" id="A0A0A2MSJ2"/>
<dbReference type="GO" id="GO:0016887">
    <property type="term" value="F:ATP hydrolysis activity"/>
    <property type="evidence" value="ECO:0007669"/>
    <property type="project" value="InterPro"/>
</dbReference>
<dbReference type="Gene3D" id="3.40.50.300">
    <property type="entry name" value="P-loop containing nucleotide triphosphate hydrolases"/>
    <property type="match status" value="1"/>
</dbReference>
<dbReference type="Proteomes" id="UP000030111">
    <property type="component" value="Unassembled WGS sequence"/>
</dbReference>
<gene>
    <name evidence="4" type="ORF">Q766_00135</name>
</gene>
<protein>
    <submittedName>
        <fullName evidence="4">ABC transporter ATP-binding protein</fullName>
    </submittedName>
</protein>